<dbReference type="InterPro" id="IPR050639">
    <property type="entry name" value="SSR_resolvase"/>
</dbReference>
<keyword evidence="1" id="KW-0229">DNA integration</keyword>
<dbReference type="GO" id="GO:0015074">
    <property type="term" value="P:DNA integration"/>
    <property type="evidence" value="ECO:0007669"/>
    <property type="project" value="UniProtKB-KW"/>
</dbReference>
<name>A0A2S2DKR9_9BURK</name>
<keyword evidence="8" id="KW-1185">Reference proteome</keyword>
<dbReference type="Proteomes" id="UP000245820">
    <property type="component" value="Chromosome"/>
</dbReference>
<feature type="region of interest" description="Disordered" evidence="5">
    <location>
        <begin position="146"/>
        <end position="166"/>
    </location>
</feature>
<evidence type="ECO:0000313" key="8">
    <source>
        <dbReference type="Proteomes" id="UP000245820"/>
    </source>
</evidence>
<dbReference type="SUPFAM" id="SSF53041">
    <property type="entry name" value="Resolvase-like"/>
    <property type="match status" value="1"/>
</dbReference>
<dbReference type="SMART" id="SM00857">
    <property type="entry name" value="Resolvase"/>
    <property type="match status" value="1"/>
</dbReference>
<dbReference type="PANTHER" id="PTHR30461:SF25">
    <property type="entry name" value="RESOLVASE-RELATED"/>
    <property type="match status" value="1"/>
</dbReference>
<evidence type="ECO:0000259" key="6">
    <source>
        <dbReference type="PROSITE" id="PS51736"/>
    </source>
</evidence>
<evidence type="ECO:0000256" key="4">
    <source>
        <dbReference type="PIRSR" id="PIRSR606118-50"/>
    </source>
</evidence>
<dbReference type="GO" id="GO:0003677">
    <property type="term" value="F:DNA binding"/>
    <property type="evidence" value="ECO:0007669"/>
    <property type="project" value="UniProtKB-KW"/>
</dbReference>
<reference evidence="7 8" key="1">
    <citation type="submission" date="2018-05" db="EMBL/GenBank/DDBJ databases">
        <title>Complete genome sequence of Massilia oculi sp. nov. CCUG 43427T (=DSM 26321T), the type strain of M. oculi, and comparison with genome sequences of other Massilia strains.</title>
        <authorList>
            <person name="Zhu B."/>
        </authorList>
    </citation>
    <scope>NUCLEOTIDE SEQUENCE [LARGE SCALE GENOMIC DNA]</scope>
    <source>
        <strain evidence="7 8">CCUG 43427</strain>
    </source>
</reference>
<evidence type="ECO:0000313" key="7">
    <source>
        <dbReference type="EMBL" id="AWL05901.1"/>
    </source>
</evidence>
<accession>A0A2S2DKR9</accession>
<feature type="active site" description="O-(5'-phospho-DNA)-serine intermediate" evidence="4">
    <location>
        <position position="13"/>
    </location>
</feature>
<sequence length="218" mass="24333">MTQRIARIYQRVSTDSQDLTRQKKLVEDAEAAGFYVAGVYSEKISGTTNNRPELNRLIADLKKGDVVVAESLDRISRLPVAEGEALIERITDKGAKISVPDLIDLSEVIDNSTDEMVRIVLEANQKMMLKIALHIARKDYEQRASKQASGIAEKKEADKSKPLEERTYKGRKADTFTNAKIIELRGLNYTIAKIADKLSVSESQVKLILKRDKAAQTA</sequence>
<feature type="domain" description="Resolvase/invertase-type recombinase catalytic" evidence="6">
    <location>
        <begin position="5"/>
        <end position="150"/>
    </location>
</feature>
<dbReference type="OrthoDB" id="8585334at2"/>
<dbReference type="InterPro" id="IPR006119">
    <property type="entry name" value="Resolv_N"/>
</dbReference>
<evidence type="ECO:0000256" key="3">
    <source>
        <dbReference type="ARBA" id="ARBA00023172"/>
    </source>
</evidence>
<dbReference type="RefSeq" id="WP_109346228.1">
    <property type="nucleotide sequence ID" value="NZ_CP029343.1"/>
</dbReference>
<dbReference type="KEGG" id="mtim:DIR46_16680"/>
<keyword evidence="3" id="KW-0233">DNA recombination</keyword>
<dbReference type="InterPro" id="IPR006118">
    <property type="entry name" value="Recombinase_CS"/>
</dbReference>
<dbReference type="GO" id="GO:0000150">
    <property type="term" value="F:DNA strand exchange activity"/>
    <property type="evidence" value="ECO:0007669"/>
    <property type="project" value="InterPro"/>
</dbReference>
<dbReference type="InterPro" id="IPR036162">
    <property type="entry name" value="Resolvase-like_N_sf"/>
</dbReference>
<evidence type="ECO:0000256" key="1">
    <source>
        <dbReference type="ARBA" id="ARBA00022908"/>
    </source>
</evidence>
<dbReference type="PROSITE" id="PS51736">
    <property type="entry name" value="RECOMBINASES_3"/>
    <property type="match status" value="1"/>
</dbReference>
<protein>
    <submittedName>
        <fullName evidence="7">Resolvase</fullName>
    </submittedName>
</protein>
<dbReference type="PANTHER" id="PTHR30461">
    <property type="entry name" value="DNA-INVERTASE FROM LAMBDOID PROPHAGE"/>
    <property type="match status" value="1"/>
</dbReference>
<dbReference type="Gene3D" id="3.40.50.1390">
    <property type="entry name" value="Resolvase, N-terminal catalytic domain"/>
    <property type="match status" value="1"/>
</dbReference>
<evidence type="ECO:0000256" key="5">
    <source>
        <dbReference type="SAM" id="MobiDB-lite"/>
    </source>
</evidence>
<organism evidence="7 8">
    <name type="scientific">Massilia oculi</name>
    <dbReference type="NCBI Taxonomy" id="945844"/>
    <lineage>
        <taxon>Bacteria</taxon>
        <taxon>Pseudomonadati</taxon>
        <taxon>Pseudomonadota</taxon>
        <taxon>Betaproteobacteria</taxon>
        <taxon>Burkholderiales</taxon>
        <taxon>Oxalobacteraceae</taxon>
        <taxon>Telluria group</taxon>
        <taxon>Massilia</taxon>
    </lineage>
</organism>
<dbReference type="EMBL" id="CP029343">
    <property type="protein sequence ID" value="AWL05901.1"/>
    <property type="molecule type" value="Genomic_DNA"/>
</dbReference>
<dbReference type="Pfam" id="PF00239">
    <property type="entry name" value="Resolvase"/>
    <property type="match status" value="1"/>
</dbReference>
<dbReference type="PROSITE" id="PS00398">
    <property type="entry name" value="RECOMBINASES_2"/>
    <property type="match status" value="1"/>
</dbReference>
<dbReference type="AlphaFoldDB" id="A0A2S2DKR9"/>
<keyword evidence="2" id="KW-0238">DNA-binding</keyword>
<evidence type="ECO:0000256" key="2">
    <source>
        <dbReference type="ARBA" id="ARBA00023125"/>
    </source>
</evidence>
<feature type="compositionally biased region" description="Basic and acidic residues" evidence="5">
    <location>
        <begin position="152"/>
        <end position="166"/>
    </location>
</feature>
<proteinExistence type="predicted"/>
<gene>
    <name evidence="7" type="ORF">DIR46_16680</name>
</gene>